<keyword evidence="1" id="KW-1133">Transmembrane helix</keyword>
<evidence type="ECO:0000313" key="2">
    <source>
        <dbReference type="EMBL" id="CAV00955.1"/>
    </source>
</evidence>
<feature type="transmembrane region" description="Helical" evidence="1">
    <location>
        <begin position="41"/>
        <end position="59"/>
    </location>
</feature>
<proteinExistence type="predicted"/>
<evidence type="ECO:0000256" key="1">
    <source>
        <dbReference type="SAM" id="Phobius"/>
    </source>
</evidence>
<protein>
    <submittedName>
        <fullName evidence="2">Uncharacterized protein</fullName>
    </submittedName>
</protein>
<reference evidence="3" key="1">
    <citation type="journal article" date="2009" name="PLoS Genet.">
        <title>Organised genome dynamics in the Escherichia coli species results in highly diverse adaptive paths.</title>
        <authorList>
            <person name="Touchon M."/>
            <person name="Hoede C."/>
            <person name="Tenaillon O."/>
            <person name="Barbe V."/>
            <person name="Baeriswyl S."/>
            <person name="Bidet P."/>
            <person name="Bingen E."/>
            <person name="Bonacorsi S."/>
            <person name="Bouchier C."/>
            <person name="Bouvet O."/>
            <person name="Calteau A."/>
            <person name="Chiapello H."/>
            <person name="Clermont O."/>
            <person name="Cruveiller S."/>
            <person name="Danchin A."/>
            <person name="Diard M."/>
            <person name="Dossat C."/>
            <person name="Karoui M.E."/>
            <person name="Frapy E."/>
            <person name="Garry L."/>
            <person name="Ghigo J.M."/>
            <person name="Gilles A.M."/>
            <person name="Johnson J."/>
            <person name="Le Bouguenec C."/>
            <person name="Lescat M."/>
            <person name="Mangenot S."/>
            <person name="Martinez-Jehanne V."/>
            <person name="Matic I."/>
            <person name="Nassif X."/>
            <person name="Oztas S."/>
            <person name="Petit M.A."/>
            <person name="Pichon C."/>
            <person name="Rouy Z."/>
            <person name="Ruf C.S."/>
            <person name="Schneider D."/>
            <person name="Tourret J."/>
            <person name="Vacherie B."/>
            <person name="Vallenet D."/>
            <person name="Medigue C."/>
            <person name="Rocha E.P.C."/>
            <person name="Denamur E."/>
        </authorList>
    </citation>
    <scope>NUCLEOTIDE SEQUENCE [LARGE SCALE GENOMIC DNA]</scope>
    <source>
        <strain evidence="3">55989 / EAEC</strain>
    </source>
</reference>
<dbReference type="HOGENOM" id="CLU_181384_0_0_6"/>
<evidence type="ECO:0000313" key="3">
    <source>
        <dbReference type="Proteomes" id="UP000000746"/>
    </source>
</evidence>
<organism evidence="2 3">
    <name type="scientific">Escherichia coli (strain 55989 / EAEC)</name>
    <dbReference type="NCBI Taxonomy" id="585055"/>
    <lineage>
        <taxon>Bacteria</taxon>
        <taxon>Pseudomonadati</taxon>
        <taxon>Pseudomonadota</taxon>
        <taxon>Gammaproteobacteria</taxon>
        <taxon>Enterobacterales</taxon>
        <taxon>Enterobacteriaceae</taxon>
        <taxon>Escherichia</taxon>
    </lineage>
</organism>
<name>B7L981_ECO55</name>
<dbReference type="EMBL" id="CU928145">
    <property type="protein sequence ID" value="CAV00955.1"/>
    <property type="molecule type" value="Genomic_DNA"/>
</dbReference>
<dbReference type="Proteomes" id="UP000000746">
    <property type="component" value="Chromosome"/>
</dbReference>
<dbReference type="AlphaFoldDB" id="B7L981"/>
<keyword evidence="1" id="KW-0472">Membrane</keyword>
<accession>B7L981</accession>
<sequence length="114" mass="13209">MYFYSINNILGNGFYMGNGNFWQLFLGKEPYSKKSDFVKAWLLWWAITILVLFILSLTTTLNLRSIGIGLSFGFCQILGRYTMSLGWSKYWGVLGVLPVTNIVLFLILIFFKKR</sequence>
<dbReference type="KEGG" id="eck:EC55989_4295"/>
<keyword evidence="1" id="KW-0812">Transmembrane</keyword>
<keyword evidence="3" id="KW-1185">Reference proteome</keyword>
<gene>
    <name evidence="2" type="ordered locus">EC55989_4295</name>
</gene>
<feature type="transmembrane region" description="Helical" evidence="1">
    <location>
        <begin position="90"/>
        <end position="111"/>
    </location>
</feature>